<feature type="compositionally biased region" description="Low complexity" evidence="1">
    <location>
        <begin position="64"/>
        <end position="94"/>
    </location>
</feature>
<gene>
    <name evidence="2" type="ORF">AAG570_010692</name>
</gene>
<organism evidence="2 3">
    <name type="scientific">Ranatra chinensis</name>
    <dbReference type="NCBI Taxonomy" id="642074"/>
    <lineage>
        <taxon>Eukaryota</taxon>
        <taxon>Metazoa</taxon>
        <taxon>Ecdysozoa</taxon>
        <taxon>Arthropoda</taxon>
        <taxon>Hexapoda</taxon>
        <taxon>Insecta</taxon>
        <taxon>Pterygota</taxon>
        <taxon>Neoptera</taxon>
        <taxon>Paraneoptera</taxon>
        <taxon>Hemiptera</taxon>
        <taxon>Heteroptera</taxon>
        <taxon>Panheteroptera</taxon>
        <taxon>Nepomorpha</taxon>
        <taxon>Nepidae</taxon>
        <taxon>Ranatrinae</taxon>
        <taxon>Ranatra</taxon>
    </lineage>
</organism>
<feature type="region of interest" description="Disordered" evidence="1">
    <location>
        <begin position="114"/>
        <end position="193"/>
    </location>
</feature>
<dbReference type="EMBL" id="JBFDAA010000005">
    <property type="protein sequence ID" value="KAL1132740.1"/>
    <property type="molecule type" value="Genomic_DNA"/>
</dbReference>
<accession>A0ABD0YN83</accession>
<protein>
    <submittedName>
        <fullName evidence="2">Uncharacterized protein</fullName>
    </submittedName>
</protein>
<sequence>ILIIGDLAEGVASPGGALYDNAGLGTAACLREPGTPGVAWWSVMNGANVYEDQQQQQAPPPLTPIKTSPSSTPVTTGSSSGGAPASPATGQTGPLHIPAKRLGYAAECPPEPGVIRHSHAGAQPWNYSPADSHPPPAFDQYSQPTYYNLPDSRDSRKGGGGLFWSPASAAGTQDYKYSTGTGPGTSTEPTASSCHQTFSQSWCNYSPYAGSRHHVDSHHHPHHQYLSPAEDGRRVTAAMVAAESAAAFTHDSYALRNYAPPEPVPSAPYPPPGSNILFSLPGVYAPPGYKQTLTFLACSSVRPFFKH</sequence>
<evidence type="ECO:0000256" key="1">
    <source>
        <dbReference type="SAM" id="MobiDB-lite"/>
    </source>
</evidence>
<proteinExistence type="predicted"/>
<feature type="region of interest" description="Disordered" evidence="1">
    <location>
        <begin position="52"/>
        <end position="96"/>
    </location>
</feature>
<dbReference type="Proteomes" id="UP001558652">
    <property type="component" value="Unassembled WGS sequence"/>
</dbReference>
<feature type="non-terminal residue" evidence="2">
    <location>
        <position position="1"/>
    </location>
</feature>
<evidence type="ECO:0000313" key="2">
    <source>
        <dbReference type="EMBL" id="KAL1132740.1"/>
    </source>
</evidence>
<name>A0ABD0YN83_9HEMI</name>
<keyword evidence="3" id="KW-1185">Reference proteome</keyword>
<evidence type="ECO:0000313" key="3">
    <source>
        <dbReference type="Proteomes" id="UP001558652"/>
    </source>
</evidence>
<dbReference type="AlphaFoldDB" id="A0ABD0YN83"/>
<feature type="compositionally biased region" description="Low complexity" evidence="1">
    <location>
        <begin position="178"/>
        <end position="193"/>
    </location>
</feature>
<comment type="caution">
    <text evidence="2">The sequence shown here is derived from an EMBL/GenBank/DDBJ whole genome shotgun (WGS) entry which is preliminary data.</text>
</comment>
<reference evidence="2 3" key="1">
    <citation type="submission" date="2024-07" db="EMBL/GenBank/DDBJ databases">
        <title>Chromosome-level genome assembly of the water stick insect Ranatra chinensis (Heteroptera: Nepidae).</title>
        <authorList>
            <person name="Liu X."/>
        </authorList>
    </citation>
    <scope>NUCLEOTIDE SEQUENCE [LARGE SCALE GENOMIC DNA]</scope>
    <source>
        <strain evidence="2">Cailab_2021Rc</strain>
        <tissue evidence="2">Muscle</tissue>
    </source>
</reference>